<dbReference type="InterPro" id="IPR000792">
    <property type="entry name" value="Tscrpt_reg_LuxR_C"/>
</dbReference>
<evidence type="ECO:0000313" key="4">
    <source>
        <dbReference type="Proteomes" id="UP000270487"/>
    </source>
</evidence>
<dbReference type="EMBL" id="LR134492">
    <property type="protein sequence ID" value="VEI66003.1"/>
    <property type="molecule type" value="Genomic_DNA"/>
</dbReference>
<dbReference type="SUPFAM" id="SSF46894">
    <property type="entry name" value="C-terminal effector domain of the bipartite response regulators"/>
    <property type="match status" value="1"/>
</dbReference>
<dbReference type="GO" id="GO:0006355">
    <property type="term" value="P:regulation of DNA-templated transcription"/>
    <property type="evidence" value="ECO:0007669"/>
    <property type="project" value="InterPro"/>
</dbReference>
<evidence type="ECO:0000259" key="2">
    <source>
        <dbReference type="SMART" id="SM00421"/>
    </source>
</evidence>
<accession>A0A3S5ATK0</accession>
<dbReference type="SMART" id="SM00421">
    <property type="entry name" value="HTH_LUXR"/>
    <property type="match status" value="1"/>
</dbReference>
<dbReference type="AlphaFoldDB" id="A0A3S5ATK0"/>
<evidence type="ECO:0000256" key="1">
    <source>
        <dbReference type="ARBA" id="ARBA00023125"/>
    </source>
</evidence>
<name>A0A3S5ATK0_SERFO</name>
<protein>
    <submittedName>
        <fullName evidence="3">Transcriptional regulatory protein uhpA</fullName>
    </submittedName>
</protein>
<evidence type="ECO:0000313" key="3">
    <source>
        <dbReference type="EMBL" id="VEI66003.1"/>
    </source>
</evidence>
<feature type="domain" description="HTH luxR-type" evidence="2">
    <location>
        <begin position="140"/>
        <end position="197"/>
    </location>
</feature>
<organism evidence="3 4">
    <name type="scientific">Serratia fonticola</name>
    <dbReference type="NCBI Taxonomy" id="47917"/>
    <lineage>
        <taxon>Bacteria</taxon>
        <taxon>Pseudomonadati</taxon>
        <taxon>Pseudomonadota</taxon>
        <taxon>Gammaproteobacteria</taxon>
        <taxon>Enterobacterales</taxon>
        <taxon>Yersiniaceae</taxon>
        <taxon>Serratia</taxon>
    </lineage>
</organism>
<gene>
    <name evidence="3" type="primary">uhpA_2</name>
    <name evidence="3" type="ORF">NCTC13193_01488</name>
</gene>
<dbReference type="GO" id="GO:0003677">
    <property type="term" value="F:DNA binding"/>
    <property type="evidence" value="ECO:0007669"/>
    <property type="project" value="UniProtKB-KW"/>
</dbReference>
<sequence length="215" mass="24532">MAVWQEINDLEPMSQGSCFIVFFNDFCTEMGLNYLLENAYSELGVYKMQRSIQQYTMPTYDLINYFSALKRDCINNRVIILTENKEMEILHSLTSFKMFHLLSKKETPQFIHRVVTQSVNTNNQYASPGIIEKKEANGANKPLSQREWFVLNSLARKITPAAIGKMAGINIKTVSAHKMNAMRKLGLTSPQFLQLLVGLSEVKNISTMVLKEPPK</sequence>
<proteinExistence type="predicted"/>
<dbReference type="InterPro" id="IPR016032">
    <property type="entry name" value="Sig_transdc_resp-reg_C-effctor"/>
</dbReference>
<reference evidence="3 4" key="1">
    <citation type="submission" date="2018-12" db="EMBL/GenBank/DDBJ databases">
        <authorList>
            <consortium name="Pathogen Informatics"/>
        </authorList>
    </citation>
    <scope>NUCLEOTIDE SEQUENCE [LARGE SCALE GENOMIC DNA]</scope>
    <source>
        <strain evidence="3 4">NCTC13193</strain>
    </source>
</reference>
<dbReference type="RefSeq" id="WP_141131521.1">
    <property type="nucleotide sequence ID" value="NZ_CAMISI010000006.1"/>
</dbReference>
<dbReference type="Gene3D" id="3.40.50.2300">
    <property type="match status" value="1"/>
</dbReference>
<dbReference type="Pfam" id="PF00196">
    <property type="entry name" value="GerE"/>
    <property type="match status" value="1"/>
</dbReference>
<keyword evidence="1" id="KW-0238">DNA-binding</keyword>
<dbReference type="Proteomes" id="UP000270487">
    <property type="component" value="Chromosome"/>
</dbReference>